<dbReference type="PANTHER" id="PTHR30471:SF3">
    <property type="entry name" value="UPF0758 PROTEIN YEES-RELATED"/>
    <property type="match status" value="1"/>
</dbReference>
<proteinExistence type="inferred from homology"/>
<comment type="similarity">
    <text evidence="1">Belongs to the UPF0758 family.</text>
</comment>
<keyword evidence="4" id="KW-0378">Hydrolase</keyword>
<dbReference type="GO" id="GO:0006508">
    <property type="term" value="P:proteolysis"/>
    <property type="evidence" value="ECO:0007669"/>
    <property type="project" value="UniProtKB-KW"/>
</dbReference>
<evidence type="ECO:0000256" key="5">
    <source>
        <dbReference type="ARBA" id="ARBA00022833"/>
    </source>
</evidence>
<evidence type="ECO:0000313" key="9">
    <source>
        <dbReference type="Proteomes" id="UP000307943"/>
    </source>
</evidence>
<dbReference type="GO" id="GO:0008237">
    <property type="term" value="F:metallopeptidase activity"/>
    <property type="evidence" value="ECO:0007669"/>
    <property type="project" value="UniProtKB-KW"/>
</dbReference>
<dbReference type="InterPro" id="IPR037518">
    <property type="entry name" value="MPN"/>
</dbReference>
<dbReference type="Gene3D" id="3.40.140.10">
    <property type="entry name" value="Cytidine Deaminase, domain 2"/>
    <property type="match status" value="1"/>
</dbReference>
<dbReference type="PROSITE" id="PS50249">
    <property type="entry name" value="MPN"/>
    <property type="match status" value="1"/>
</dbReference>
<dbReference type="Pfam" id="PF04002">
    <property type="entry name" value="RadC"/>
    <property type="match status" value="1"/>
</dbReference>
<sequence length="173" mass="19563">MTIVRGRSNSGGSVGRKRDRKMNRIDVVHLKLVRERSFFSYPKIESPDDAHRLFRQFIESETDREMLVLLCLDVKNKPTAIQILAIGTLSSLLVHPREVFKTAIWANSASIICAHSHPSGDPEPSPEDVEVTQQLMKTGKIVGIHLLDHLILGADHDYVSFKERDLINEANIR</sequence>
<keyword evidence="5" id="KW-0862">Zinc</keyword>
<evidence type="ECO:0000256" key="2">
    <source>
        <dbReference type="ARBA" id="ARBA00022670"/>
    </source>
</evidence>
<keyword evidence="9" id="KW-1185">Reference proteome</keyword>
<dbReference type="CDD" id="cd08071">
    <property type="entry name" value="MPN_DUF2466"/>
    <property type="match status" value="1"/>
</dbReference>
<organism evidence="8 9">
    <name type="scientific">Paenibacillus hemerocallicola</name>
    <dbReference type="NCBI Taxonomy" id="1172614"/>
    <lineage>
        <taxon>Bacteria</taxon>
        <taxon>Bacillati</taxon>
        <taxon>Bacillota</taxon>
        <taxon>Bacilli</taxon>
        <taxon>Bacillales</taxon>
        <taxon>Paenibacillaceae</taxon>
        <taxon>Paenibacillus</taxon>
    </lineage>
</organism>
<evidence type="ECO:0000256" key="4">
    <source>
        <dbReference type="ARBA" id="ARBA00022801"/>
    </source>
</evidence>
<dbReference type="Proteomes" id="UP000307943">
    <property type="component" value="Unassembled WGS sequence"/>
</dbReference>
<evidence type="ECO:0000256" key="3">
    <source>
        <dbReference type="ARBA" id="ARBA00022723"/>
    </source>
</evidence>
<dbReference type="OrthoDB" id="9804482at2"/>
<keyword evidence="2" id="KW-0645">Protease</keyword>
<evidence type="ECO:0000256" key="6">
    <source>
        <dbReference type="ARBA" id="ARBA00023049"/>
    </source>
</evidence>
<dbReference type="PANTHER" id="PTHR30471">
    <property type="entry name" value="DNA REPAIR PROTEIN RADC"/>
    <property type="match status" value="1"/>
</dbReference>
<comment type="caution">
    <text evidence="8">The sequence shown here is derived from an EMBL/GenBank/DDBJ whole genome shotgun (WGS) entry which is preliminary data.</text>
</comment>
<gene>
    <name evidence="8" type="ORF">FE784_29775</name>
</gene>
<dbReference type="GO" id="GO:0046872">
    <property type="term" value="F:metal ion binding"/>
    <property type="evidence" value="ECO:0007669"/>
    <property type="project" value="UniProtKB-KW"/>
</dbReference>
<evidence type="ECO:0000313" key="8">
    <source>
        <dbReference type="EMBL" id="TNJ62643.1"/>
    </source>
</evidence>
<dbReference type="InterPro" id="IPR001405">
    <property type="entry name" value="UPF0758"/>
</dbReference>
<name>A0A5C4T0Z7_9BACL</name>
<dbReference type="EMBL" id="VDCQ01000056">
    <property type="protein sequence ID" value="TNJ62643.1"/>
    <property type="molecule type" value="Genomic_DNA"/>
</dbReference>
<evidence type="ECO:0000259" key="7">
    <source>
        <dbReference type="PROSITE" id="PS50249"/>
    </source>
</evidence>
<keyword evidence="6" id="KW-0482">Metalloprotease</keyword>
<protein>
    <submittedName>
        <fullName evidence="8">DNA repair protein RadC</fullName>
    </submittedName>
</protein>
<reference evidence="8 9" key="1">
    <citation type="submission" date="2019-05" db="EMBL/GenBank/DDBJ databases">
        <title>We sequenced the genome of Paenibacillus hemerocallicola KCTC 33185 for further insight into its adaptation and study the phylogeny of Paenibacillus.</title>
        <authorList>
            <person name="Narsing Rao M.P."/>
        </authorList>
    </citation>
    <scope>NUCLEOTIDE SEQUENCE [LARGE SCALE GENOMIC DNA]</scope>
    <source>
        <strain evidence="8 9">KCTC 33185</strain>
    </source>
</reference>
<dbReference type="AlphaFoldDB" id="A0A5C4T0Z7"/>
<feature type="domain" description="MPN" evidence="7">
    <location>
        <begin position="43"/>
        <end position="167"/>
    </location>
</feature>
<dbReference type="InterPro" id="IPR025657">
    <property type="entry name" value="RadC_JAB"/>
</dbReference>
<evidence type="ECO:0000256" key="1">
    <source>
        <dbReference type="ARBA" id="ARBA00010243"/>
    </source>
</evidence>
<accession>A0A5C4T0Z7</accession>
<dbReference type="SUPFAM" id="SSF102712">
    <property type="entry name" value="JAB1/MPN domain"/>
    <property type="match status" value="1"/>
</dbReference>
<keyword evidence="3" id="KW-0479">Metal-binding</keyword>